<keyword evidence="1" id="KW-1133">Transmembrane helix</keyword>
<evidence type="ECO:0000313" key="3">
    <source>
        <dbReference type="Proteomes" id="UP000008332"/>
    </source>
</evidence>
<evidence type="ECO:0000256" key="1">
    <source>
        <dbReference type="SAM" id="Phobius"/>
    </source>
</evidence>
<protein>
    <recommendedName>
        <fullName evidence="4">Type II secretion system protein</fullName>
    </recommendedName>
</protein>
<dbReference type="InterPro" id="IPR012902">
    <property type="entry name" value="N_methyl_site"/>
</dbReference>
<dbReference type="PROSITE" id="PS00409">
    <property type="entry name" value="PROKAR_NTER_METHYL"/>
    <property type="match status" value="1"/>
</dbReference>
<feature type="transmembrane region" description="Helical" evidence="1">
    <location>
        <begin position="12"/>
        <end position="36"/>
    </location>
</feature>
<dbReference type="NCBIfam" id="TIGR02532">
    <property type="entry name" value="IV_pilin_GFxxxE"/>
    <property type="match status" value="1"/>
</dbReference>
<keyword evidence="3" id="KW-1185">Reference proteome</keyword>
<name>Q21T54_ALBFT</name>
<keyword evidence="1" id="KW-0812">Transmembrane</keyword>
<evidence type="ECO:0008006" key="4">
    <source>
        <dbReference type="Google" id="ProtNLM"/>
    </source>
</evidence>
<dbReference type="Pfam" id="PF07963">
    <property type="entry name" value="N_methyl"/>
    <property type="match status" value="1"/>
</dbReference>
<gene>
    <name evidence="2" type="ordered locus">Rfer_3340</name>
</gene>
<dbReference type="OrthoDB" id="8759523at2"/>
<dbReference type="STRING" id="338969.Rfer_3340"/>
<dbReference type="AlphaFoldDB" id="Q21T54"/>
<sequence length="163" mass="16866">MTSSRQHGFTLIELIIFIVVVSAGLAGILSVMNTVVKSSADPMVRKQTIAIAESLLEEILLKDYAKPTGSTALGFSAGGSRKLFDCVTDYSGYNTTSGIVDVLGTVMPGLASYNISPVTVASSTDLTGVAALRVTVSVTDPTGNAVSLTGYRTCDLSPSCPLP</sequence>
<reference evidence="3" key="1">
    <citation type="submission" date="2006-02" db="EMBL/GenBank/DDBJ databases">
        <title>Complete sequence of chromosome of Rhodoferax ferrireducens DSM 15236.</title>
        <authorList>
            <person name="Copeland A."/>
            <person name="Lucas S."/>
            <person name="Lapidus A."/>
            <person name="Barry K."/>
            <person name="Detter J.C."/>
            <person name="Glavina del Rio T."/>
            <person name="Hammon N."/>
            <person name="Israni S."/>
            <person name="Pitluck S."/>
            <person name="Brettin T."/>
            <person name="Bruce D."/>
            <person name="Han C."/>
            <person name="Tapia R."/>
            <person name="Gilna P."/>
            <person name="Kiss H."/>
            <person name="Schmutz J."/>
            <person name="Larimer F."/>
            <person name="Land M."/>
            <person name="Kyrpides N."/>
            <person name="Ivanova N."/>
            <person name="Richardson P."/>
        </authorList>
    </citation>
    <scope>NUCLEOTIDE SEQUENCE [LARGE SCALE GENOMIC DNA]</scope>
    <source>
        <strain evidence="3">ATCC BAA-621 / DSM 15236 / T118</strain>
    </source>
</reference>
<accession>Q21T54</accession>
<dbReference type="RefSeq" id="WP_011465612.1">
    <property type="nucleotide sequence ID" value="NC_007908.1"/>
</dbReference>
<proteinExistence type="predicted"/>
<dbReference type="Proteomes" id="UP000008332">
    <property type="component" value="Chromosome"/>
</dbReference>
<dbReference type="EMBL" id="CP000267">
    <property type="protein sequence ID" value="ABD71049.1"/>
    <property type="molecule type" value="Genomic_DNA"/>
</dbReference>
<organism evidence="2 3">
    <name type="scientific">Albidiferax ferrireducens (strain ATCC BAA-621 / DSM 15236 / T118)</name>
    <name type="common">Rhodoferax ferrireducens</name>
    <dbReference type="NCBI Taxonomy" id="338969"/>
    <lineage>
        <taxon>Bacteria</taxon>
        <taxon>Pseudomonadati</taxon>
        <taxon>Pseudomonadota</taxon>
        <taxon>Betaproteobacteria</taxon>
        <taxon>Burkholderiales</taxon>
        <taxon>Comamonadaceae</taxon>
        <taxon>Rhodoferax</taxon>
    </lineage>
</organism>
<dbReference type="eggNOG" id="COG4967">
    <property type="taxonomic scope" value="Bacteria"/>
</dbReference>
<evidence type="ECO:0000313" key="2">
    <source>
        <dbReference type="EMBL" id="ABD71049.1"/>
    </source>
</evidence>
<keyword evidence="1" id="KW-0472">Membrane</keyword>
<dbReference type="KEGG" id="rfr:Rfer_3340"/>
<dbReference type="HOGENOM" id="CLU_110706_1_0_4"/>